<reference evidence="2" key="1">
    <citation type="submission" date="2016-11" db="EMBL/GenBank/DDBJ databases">
        <authorList>
            <person name="Varghese N."/>
            <person name="Submissions S."/>
        </authorList>
    </citation>
    <scope>NUCLEOTIDE SEQUENCE [LARGE SCALE GENOMIC DNA]</scope>
    <source>
        <strain evidence="2">DSM 10124</strain>
    </source>
</reference>
<keyword evidence="2" id="KW-1185">Reference proteome</keyword>
<dbReference type="AlphaFoldDB" id="A0A1M4XZU6"/>
<organism evidence="1 2">
    <name type="scientific">Caloramator proteoclasticus DSM 10124</name>
    <dbReference type="NCBI Taxonomy" id="1121262"/>
    <lineage>
        <taxon>Bacteria</taxon>
        <taxon>Bacillati</taxon>
        <taxon>Bacillota</taxon>
        <taxon>Clostridia</taxon>
        <taxon>Eubacteriales</taxon>
        <taxon>Clostridiaceae</taxon>
        <taxon>Caloramator</taxon>
    </lineage>
</organism>
<sequence>MCYFIFAETSNTINEEVIERNEQSSLYVQNLSYLVEIKDKNLYHISNGHCACDIAVSPHRLIDNVKDVLKNIEGNFNFIIIDSEKDDVEPLLEENKDFESFLSKFETVEINFNEFISKYPNQIKFDTLYKIKR</sequence>
<evidence type="ECO:0000313" key="1">
    <source>
        <dbReference type="EMBL" id="SHE98965.1"/>
    </source>
</evidence>
<dbReference type="Proteomes" id="UP000184423">
    <property type="component" value="Unassembled WGS sequence"/>
</dbReference>
<dbReference type="EMBL" id="FQVG01000027">
    <property type="protein sequence ID" value="SHE98965.1"/>
    <property type="molecule type" value="Genomic_DNA"/>
</dbReference>
<protein>
    <submittedName>
        <fullName evidence="1">Uncharacterized protein</fullName>
    </submittedName>
</protein>
<dbReference type="RefSeq" id="WP_073248848.1">
    <property type="nucleotide sequence ID" value="NZ_FQVG01000027.1"/>
</dbReference>
<evidence type="ECO:0000313" key="2">
    <source>
        <dbReference type="Proteomes" id="UP000184423"/>
    </source>
</evidence>
<accession>A0A1M4XZU6</accession>
<gene>
    <name evidence="1" type="ORF">SAMN02746091_01544</name>
</gene>
<proteinExistence type="predicted"/>
<name>A0A1M4XZU6_9CLOT</name>